<dbReference type="SMART" id="SM01134">
    <property type="entry name" value="DeoRC"/>
    <property type="match status" value="1"/>
</dbReference>
<name>A0A7K3M130_9ACTN</name>
<gene>
    <name evidence="8" type="ORF">F7O44_03565</name>
</gene>
<dbReference type="Gene3D" id="3.40.50.1360">
    <property type="match status" value="1"/>
</dbReference>
<organism evidence="8 9">
    <name type="scientific">Phytoactinopolyspora mesophila</name>
    <dbReference type="NCBI Taxonomy" id="2650750"/>
    <lineage>
        <taxon>Bacteria</taxon>
        <taxon>Bacillati</taxon>
        <taxon>Actinomycetota</taxon>
        <taxon>Actinomycetes</taxon>
        <taxon>Jiangellales</taxon>
        <taxon>Jiangellaceae</taxon>
        <taxon>Phytoactinopolyspora</taxon>
    </lineage>
</organism>
<dbReference type="PANTHER" id="PTHR30363">
    <property type="entry name" value="HTH-TYPE TRANSCRIPTIONAL REGULATOR SRLR-RELATED"/>
    <property type="match status" value="1"/>
</dbReference>
<comment type="caution">
    <text evidence="8">The sequence shown here is derived from an EMBL/GenBank/DDBJ whole genome shotgun (WGS) entry which is preliminary data.</text>
</comment>
<dbReference type="SUPFAM" id="SSF100950">
    <property type="entry name" value="NagB/RpiA/CoA transferase-like"/>
    <property type="match status" value="1"/>
</dbReference>
<dbReference type="InterPro" id="IPR014036">
    <property type="entry name" value="DeoR-like_C"/>
</dbReference>
<dbReference type="Gene3D" id="1.10.10.10">
    <property type="entry name" value="Winged helix-like DNA-binding domain superfamily/Winged helix DNA-binding domain"/>
    <property type="match status" value="1"/>
</dbReference>
<evidence type="ECO:0000256" key="6">
    <source>
        <dbReference type="ARBA" id="ARBA00024937"/>
    </source>
</evidence>
<reference evidence="8 9" key="1">
    <citation type="submission" date="2019-11" db="EMBL/GenBank/DDBJ databases">
        <authorList>
            <person name="Li X.-J."/>
            <person name="Feng X.-M."/>
        </authorList>
    </citation>
    <scope>NUCLEOTIDE SEQUENCE [LARGE SCALE GENOMIC DNA]</scope>
    <source>
        <strain evidence="8 9">XMNu-373</strain>
    </source>
</reference>
<dbReference type="PROSITE" id="PS51000">
    <property type="entry name" value="HTH_DEOR_2"/>
    <property type="match status" value="1"/>
</dbReference>
<keyword evidence="3" id="KW-0805">Transcription regulation</keyword>
<dbReference type="EMBL" id="WLZY01000001">
    <property type="protein sequence ID" value="NDL56148.1"/>
    <property type="molecule type" value="Genomic_DNA"/>
</dbReference>
<dbReference type="Proteomes" id="UP000460435">
    <property type="component" value="Unassembled WGS sequence"/>
</dbReference>
<evidence type="ECO:0000313" key="8">
    <source>
        <dbReference type="EMBL" id="NDL56148.1"/>
    </source>
</evidence>
<dbReference type="InterPro" id="IPR001034">
    <property type="entry name" value="DeoR_HTH"/>
</dbReference>
<comment type="function">
    <text evidence="6">Repressor of the lactose catabolism operon. Galactose-6-phosphate is the inducer.</text>
</comment>
<evidence type="ECO:0000313" key="9">
    <source>
        <dbReference type="Proteomes" id="UP000460435"/>
    </source>
</evidence>
<dbReference type="InterPro" id="IPR018356">
    <property type="entry name" value="Tscrpt_reg_HTH_DeoR_CS"/>
</dbReference>
<dbReference type="AlphaFoldDB" id="A0A7K3M130"/>
<dbReference type="PRINTS" id="PR00037">
    <property type="entry name" value="HTHLACR"/>
</dbReference>
<evidence type="ECO:0000256" key="3">
    <source>
        <dbReference type="ARBA" id="ARBA00023015"/>
    </source>
</evidence>
<dbReference type="PROSITE" id="PS00894">
    <property type="entry name" value="HTH_DEOR_1"/>
    <property type="match status" value="1"/>
</dbReference>
<feature type="domain" description="HTH deoR-type" evidence="7">
    <location>
        <begin position="32"/>
        <end position="87"/>
    </location>
</feature>
<dbReference type="PANTHER" id="PTHR30363:SF4">
    <property type="entry name" value="GLYCEROL-3-PHOSPHATE REGULON REPRESSOR"/>
    <property type="match status" value="1"/>
</dbReference>
<dbReference type="Pfam" id="PF00455">
    <property type="entry name" value="DeoRC"/>
    <property type="match status" value="1"/>
</dbReference>
<keyword evidence="5" id="KW-0804">Transcription</keyword>
<dbReference type="GO" id="GO:0003677">
    <property type="term" value="F:DNA binding"/>
    <property type="evidence" value="ECO:0007669"/>
    <property type="project" value="UniProtKB-KW"/>
</dbReference>
<evidence type="ECO:0000256" key="5">
    <source>
        <dbReference type="ARBA" id="ARBA00023163"/>
    </source>
</evidence>
<evidence type="ECO:0000259" key="7">
    <source>
        <dbReference type="PROSITE" id="PS51000"/>
    </source>
</evidence>
<sequence length="281" mass="30636">MLESQHFSRKVLPRSPRREPLVTTDNLRYDQAPDRRENILSRLRAAGFLSVSALAEDLGVSDMTIRRDLRRLASDGEVRIVHGGASLPHPTLRTSEFVSRARAHAEEKRMIAHRAVELIGPSDTIAIDAGTTTYDVVHELPDEFSGCVVSHSVPVLQALLARPEPRVVGLGGDLFRSSQAFVGPLTESAAAGLRVRVFFLGAAGVDEKGVYVEADIERPTKLALIEAADVVVLLADRSKFEHPATVRLCGLEQLDRVITDQEPPERIRQALATAGVDVTSS</sequence>
<protein>
    <recommendedName>
        <fullName evidence="1">Lactose phosphotransferase system repressor</fullName>
    </recommendedName>
</protein>
<keyword evidence="9" id="KW-1185">Reference proteome</keyword>
<evidence type="ECO:0000256" key="1">
    <source>
        <dbReference type="ARBA" id="ARBA00021390"/>
    </source>
</evidence>
<dbReference type="SUPFAM" id="SSF46785">
    <property type="entry name" value="Winged helix' DNA-binding domain"/>
    <property type="match status" value="1"/>
</dbReference>
<dbReference type="Pfam" id="PF08220">
    <property type="entry name" value="HTH_DeoR"/>
    <property type="match status" value="1"/>
</dbReference>
<dbReference type="InterPro" id="IPR050313">
    <property type="entry name" value="Carb_Metab_HTH_regulators"/>
</dbReference>
<dbReference type="InterPro" id="IPR036390">
    <property type="entry name" value="WH_DNA-bd_sf"/>
</dbReference>
<keyword evidence="2" id="KW-0678">Repressor</keyword>
<evidence type="ECO:0000256" key="4">
    <source>
        <dbReference type="ARBA" id="ARBA00023125"/>
    </source>
</evidence>
<proteinExistence type="predicted"/>
<dbReference type="GO" id="GO:0003700">
    <property type="term" value="F:DNA-binding transcription factor activity"/>
    <property type="evidence" value="ECO:0007669"/>
    <property type="project" value="InterPro"/>
</dbReference>
<dbReference type="SMART" id="SM00420">
    <property type="entry name" value="HTH_DEOR"/>
    <property type="match status" value="1"/>
</dbReference>
<accession>A0A7K3M130</accession>
<evidence type="ECO:0000256" key="2">
    <source>
        <dbReference type="ARBA" id="ARBA00022491"/>
    </source>
</evidence>
<dbReference type="InterPro" id="IPR037171">
    <property type="entry name" value="NagB/RpiA_transferase-like"/>
</dbReference>
<dbReference type="InterPro" id="IPR036388">
    <property type="entry name" value="WH-like_DNA-bd_sf"/>
</dbReference>
<keyword evidence="4" id="KW-0238">DNA-binding</keyword>